<accession>A0AAJ7BT90</accession>
<evidence type="ECO:0000313" key="2">
    <source>
        <dbReference type="RefSeq" id="XP_015593000.1"/>
    </source>
</evidence>
<reference evidence="2" key="1">
    <citation type="submission" date="2025-08" db="UniProtKB">
        <authorList>
            <consortium name="RefSeq"/>
        </authorList>
    </citation>
    <scope>IDENTIFICATION</scope>
</reference>
<name>A0AAJ7BT90_CEPCN</name>
<gene>
    <name evidence="2" type="primary">LOC107266733</name>
</gene>
<proteinExistence type="predicted"/>
<dbReference type="RefSeq" id="XP_015593000.1">
    <property type="nucleotide sequence ID" value="XM_015737514.2"/>
</dbReference>
<dbReference type="AlphaFoldDB" id="A0AAJ7BT90"/>
<dbReference type="Proteomes" id="UP000694920">
    <property type="component" value="Unplaced"/>
</dbReference>
<evidence type="ECO:0000313" key="1">
    <source>
        <dbReference type="Proteomes" id="UP000694920"/>
    </source>
</evidence>
<organism evidence="1 2">
    <name type="scientific">Cephus cinctus</name>
    <name type="common">Wheat stem sawfly</name>
    <dbReference type="NCBI Taxonomy" id="211228"/>
    <lineage>
        <taxon>Eukaryota</taxon>
        <taxon>Metazoa</taxon>
        <taxon>Ecdysozoa</taxon>
        <taxon>Arthropoda</taxon>
        <taxon>Hexapoda</taxon>
        <taxon>Insecta</taxon>
        <taxon>Pterygota</taxon>
        <taxon>Neoptera</taxon>
        <taxon>Endopterygota</taxon>
        <taxon>Hymenoptera</taxon>
        <taxon>Cephoidea</taxon>
        <taxon>Cephidae</taxon>
        <taxon>Cephus</taxon>
    </lineage>
</organism>
<sequence>MTGIVENMCIRLMRERNYVSESSSSSDDEWEAALQQRGKRKLRPRIKGYGDVVHSYMDHELKSHFRMSKATFEYLLSIIGKDNQENKRLSNYCFSPAVNDSPLENGYYGLVQICL</sequence>
<protein>
    <submittedName>
        <fullName evidence="2">Uncharacterized protein LOC107266733</fullName>
    </submittedName>
</protein>
<dbReference type="GeneID" id="107266733"/>
<dbReference type="KEGG" id="ccin:107266733"/>
<keyword evidence="1" id="KW-1185">Reference proteome</keyword>